<dbReference type="AlphaFoldDB" id="A0A6A4IJB1"/>
<accession>A0A6A4IJB1</accession>
<organism evidence="1 2">
    <name type="scientific">Gymnopus androsaceus JB14</name>
    <dbReference type="NCBI Taxonomy" id="1447944"/>
    <lineage>
        <taxon>Eukaryota</taxon>
        <taxon>Fungi</taxon>
        <taxon>Dikarya</taxon>
        <taxon>Basidiomycota</taxon>
        <taxon>Agaricomycotina</taxon>
        <taxon>Agaricomycetes</taxon>
        <taxon>Agaricomycetidae</taxon>
        <taxon>Agaricales</taxon>
        <taxon>Marasmiineae</taxon>
        <taxon>Omphalotaceae</taxon>
        <taxon>Gymnopus</taxon>
    </lineage>
</organism>
<keyword evidence="2" id="KW-1185">Reference proteome</keyword>
<protein>
    <submittedName>
        <fullName evidence="1">Uncharacterized protein</fullName>
    </submittedName>
</protein>
<dbReference type="EMBL" id="ML769387">
    <property type="protein sequence ID" value="KAE9409733.1"/>
    <property type="molecule type" value="Genomic_DNA"/>
</dbReference>
<evidence type="ECO:0000313" key="2">
    <source>
        <dbReference type="Proteomes" id="UP000799118"/>
    </source>
</evidence>
<dbReference type="OrthoDB" id="3050033at2759"/>
<gene>
    <name evidence="1" type="ORF">BT96DRAFT_1012661</name>
</gene>
<reference evidence="1" key="1">
    <citation type="journal article" date="2019" name="Environ. Microbiol.">
        <title>Fungal ecological strategies reflected in gene transcription - a case study of two litter decomposers.</title>
        <authorList>
            <person name="Barbi F."/>
            <person name="Kohler A."/>
            <person name="Barry K."/>
            <person name="Baskaran P."/>
            <person name="Daum C."/>
            <person name="Fauchery L."/>
            <person name="Ihrmark K."/>
            <person name="Kuo A."/>
            <person name="LaButti K."/>
            <person name="Lipzen A."/>
            <person name="Morin E."/>
            <person name="Grigoriev I.V."/>
            <person name="Henrissat B."/>
            <person name="Lindahl B."/>
            <person name="Martin F."/>
        </authorList>
    </citation>
    <scope>NUCLEOTIDE SEQUENCE</scope>
    <source>
        <strain evidence="1">JB14</strain>
    </source>
</reference>
<evidence type="ECO:0000313" key="1">
    <source>
        <dbReference type="EMBL" id="KAE9409733.1"/>
    </source>
</evidence>
<sequence length="226" mass="26488">MPSDCNFISVLPSERVNGLAVANANIVRRFKVQHIANEWISRKMNERTVLYEHGRLCQVWQDSIRRQRRDAMLDRLEEIGWREEAERSIQIQPHRNPFSDHILVDQPKTLTEHNWNSIEDELVQMLSAYKKKRLAEEYREITSESDLRNPSPALGDILTNNIFEDLVWDTPQDDLIRDDFFRDRILEHIPHIIEEWRPSKVGAVVDIMRRSVPGATANDLHLATCS</sequence>
<proteinExistence type="predicted"/>
<dbReference type="Proteomes" id="UP000799118">
    <property type="component" value="Unassembled WGS sequence"/>
</dbReference>
<name>A0A6A4IJB1_9AGAR</name>